<dbReference type="PIRSF" id="PIRSF001415">
    <property type="entry name" value="Porphbilin_synth"/>
    <property type="match status" value="1"/>
</dbReference>
<dbReference type="RefSeq" id="WP_394831833.1">
    <property type="nucleotide sequence ID" value="NZ_CP089929.1"/>
</dbReference>
<dbReference type="GO" id="GO:0004655">
    <property type="term" value="F:porphobilinogen synthase activity"/>
    <property type="evidence" value="ECO:0007669"/>
    <property type="project" value="UniProtKB-EC"/>
</dbReference>
<dbReference type="PANTHER" id="PTHR11458:SF0">
    <property type="entry name" value="DELTA-AMINOLEVULINIC ACID DEHYDRATASE"/>
    <property type="match status" value="1"/>
</dbReference>
<evidence type="ECO:0000256" key="4">
    <source>
        <dbReference type="ARBA" id="ARBA00020771"/>
    </source>
</evidence>
<evidence type="ECO:0000256" key="1">
    <source>
        <dbReference type="ARBA" id="ARBA00004694"/>
    </source>
</evidence>
<evidence type="ECO:0000313" key="12">
    <source>
        <dbReference type="Proteomes" id="UP001374803"/>
    </source>
</evidence>
<evidence type="ECO:0000256" key="5">
    <source>
        <dbReference type="ARBA" id="ARBA00023133"/>
    </source>
</evidence>
<dbReference type="InterPro" id="IPR030656">
    <property type="entry name" value="ALAD_AS"/>
</dbReference>
<organism evidence="11 12">
    <name type="scientific">Pendulispora rubella</name>
    <dbReference type="NCBI Taxonomy" id="2741070"/>
    <lineage>
        <taxon>Bacteria</taxon>
        <taxon>Pseudomonadati</taxon>
        <taxon>Myxococcota</taxon>
        <taxon>Myxococcia</taxon>
        <taxon>Myxococcales</taxon>
        <taxon>Sorangiineae</taxon>
        <taxon>Pendulisporaceae</taxon>
        <taxon>Pendulispora</taxon>
    </lineage>
</organism>
<dbReference type="InterPro" id="IPR001731">
    <property type="entry name" value="ALAD"/>
</dbReference>
<evidence type="ECO:0000313" key="11">
    <source>
        <dbReference type="EMBL" id="WXB02207.1"/>
    </source>
</evidence>
<dbReference type="NCBIfam" id="NF006762">
    <property type="entry name" value="PRK09283.1"/>
    <property type="match status" value="1"/>
</dbReference>
<accession>A0ABZ2KUN4</accession>
<keyword evidence="12" id="KW-1185">Reference proteome</keyword>
<dbReference type="CDD" id="cd00384">
    <property type="entry name" value="ALAD_PBGS"/>
    <property type="match status" value="1"/>
</dbReference>
<comment type="catalytic activity">
    <reaction evidence="8 9">
        <text>2 5-aminolevulinate = porphobilinogen + 2 H2O + H(+)</text>
        <dbReference type="Rhea" id="RHEA:24064"/>
        <dbReference type="ChEBI" id="CHEBI:15377"/>
        <dbReference type="ChEBI" id="CHEBI:15378"/>
        <dbReference type="ChEBI" id="CHEBI:58126"/>
        <dbReference type="ChEBI" id="CHEBI:356416"/>
        <dbReference type="EC" id="4.2.1.24"/>
    </reaction>
</comment>
<evidence type="ECO:0000256" key="2">
    <source>
        <dbReference type="ARBA" id="ARBA00008055"/>
    </source>
</evidence>
<evidence type="ECO:0000256" key="10">
    <source>
        <dbReference type="RuleBase" id="RU004161"/>
    </source>
</evidence>
<dbReference type="InterPro" id="IPR013785">
    <property type="entry name" value="Aldolase_TIM"/>
</dbReference>
<dbReference type="EC" id="4.2.1.24" evidence="3 9"/>
<dbReference type="SMART" id="SM01004">
    <property type="entry name" value="ALAD"/>
    <property type="match status" value="1"/>
</dbReference>
<evidence type="ECO:0000256" key="8">
    <source>
        <dbReference type="ARBA" id="ARBA00047651"/>
    </source>
</evidence>
<evidence type="ECO:0000256" key="7">
    <source>
        <dbReference type="ARBA" id="ARBA00023244"/>
    </source>
</evidence>
<protein>
    <recommendedName>
        <fullName evidence="4 9">Delta-aminolevulinic acid dehydratase</fullName>
        <ecNumber evidence="3 9">4.2.1.24</ecNumber>
    </recommendedName>
</protein>
<dbReference type="EMBL" id="CP089983">
    <property type="protein sequence ID" value="WXB02207.1"/>
    <property type="molecule type" value="Genomic_DNA"/>
</dbReference>
<dbReference type="PRINTS" id="PR00144">
    <property type="entry name" value="DALDHYDRTASE"/>
</dbReference>
<sequence length="330" mass="35795">MGFPVIRPRRLRVSPNMRKLVRETTLEPSDFVYPLFFSATVTEPNPIATLPGVAQLPVKHAAAQAREIARRGIRAVILFGLPKTKDPRGESGCDPDGPVPRAVAEMKAAVPDLLVVTDVCVDEYTDHGHCGVLRKRKGTEELEVDNDATLEVLARMSIVHARAGADIVAPSDMMDGRVGHLRHALDENGFDSTAILSYAVKYASAFYGPFRDVADCAPKFGDRAGYQMDPGNLREALREAALDEAEGADMLMVKPALPYLDVLREVRKATTLPLAAYNVSGEYAMLHAAAAAGMIDLDRAMMEVLTSIRRAGADFILTYHALRAAEILGG</sequence>
<name>A0ABZ2KUN4_9BACT</name>
<dbReference type="Gene3D" id="3.20.20.70">
    <property type="entry name" value="Aldolase class I"/>
    <property type="match status" value="1"/>
</dbReference>
<comment type="subunit">
    <text evidence="9">Homooctamer.</text>
</comment>
<evidence type="ECO:0000256" key="9">
    <source>
        <dbReference type="RuleBase" id="RU000515"/>
    </source>
</evidence>
<comment type="similarity">
    <text evidence="2 10">Belongs to the ALAD family.</text>
</comment>
<evidence type="ECO:0000256" key="6">
    <source>
        <dbReference type="ARBA" id="ARBA00023239"/>
    </source>
</evidence>
<keyword evidence="5" id="KW-0350">Heme biosynthesis</keyword>
<keyword evidence="6 9" id="KW-0456">Lyase</keyword>
<comment type="pathway">
    <text evidence="1">Porphyrin-containing compound metabolism; protoporphyrin-IX biosynthesis; coproporphyrinogen-III from 5-aminolevulinate: step 1/4.</text>
</comment>
<evidence type="ECO:0000256" key="3">
    <source>
        <dbReference type="ARBA" id="ARBA00012053"/>
    </source>
</evidence>
<keyword evidence="7 9" id="KW-0627">Porphyrin biosynthesis</keyword>
<dbReference type="Pfam" id="PF00490">
    <property type="entry name" value="ALAD"/>
    <property type="match status" value="1"/>
</dbReference>
<gene>
    <name evidence="11" type="primary">hemB</name>
    <name evidence="11" type="ORF">LVJ94_35490</name>
</gene>
<dbReference type="Proteomes" id="UP001374803">
    <property type="component" value="Chromosome"/>
</dbReference>
<dbReference type="PROSITE" id="PS00169">
    <property type="entry name" value="D_ALA_DEHYDRATASE"/>
    <property type="match status" value="1"/>
</dbReference>
<reference evidence="11" key="1">
    <citation type="submission" date="2021-12" db="EMBL/GenBank/DDBJ databases">
        <title>Discovery of the Pendulisporaceae a myxobacterial family with distinct sporulation behavior and unique specialized metabolism.</title>
        <authorList>
            <person name="Garcia R."/>
            <person name="Popoff A."/>
            <person name="Bader C.D."/>
            <person name="Loehr J."/>
            <person name="Walesch S."/>
            <person name="Walt C."/>
            <person name="Boldt J."/>
            <person name="Bunk B."/>
            <person name="Haeckl F.J.F.P.J."/>
            <person name="Gunesch A.P."/>
            <person name="Birkelbach J."/>
            <person name="Nuebel U."/>
            <person name="Pietschmann T."/>
            <person name="Bach T."/>
            <person name="Mueller R."/>
        </authorList>
    </citation>
    <scope>NUCLEOTIDE SEQUENCE</scope>
    <source>
        <strain evidence="11">MSr11367</strain>
    </source>
</reference>
<dbReference type="PANTHER" id="PTHR11458">
    <property type="entry name" value="DELTA-AMINOLEVULINIC ACID DEHYDRATASE"/>
    <property type="match status" value="1"/>
</dbReference>
<dbReference type="SUPFAM" id="SSF51569">
    <property type="entry name" value="Aldolase"/>
    <property type="match status" value="1"/>
</dbReference>
<proteinExistence type="inferred from homology"/>